<dbReference type="KEGG" id="xba:C7S18_10225"/>
<dbReference type="EMBL" id="CP027860">
    <property type="protein sequence ID" value="AVP97548.1"/>
    <property type="molecule type" value="Genomic_DNA"/>
</dbReference>
<feature type="compositionally biased region" description="Polar residues" evidence="1">
    <location>
        <begin position="131"/>
        <end position="149"/>
    </location>
</feature>
<evidence type="ECO:0000313" key="4">
    <source>
        <dbReference type="Proteomes" id="UP000241074"/>
    </source>
</evidence>
<protein>
    <submittedName>
        <fullName evidence="3">Uncharacterized protein</fullName>
    </submittedName>
</protein>
<feature type="transmembrane region" description="Helical" evidence="2">
    <location>
        <begin position="49"/>
        <end position="71"/>
    </location>
</feature>
<evidence type="ECO:0000313" key="3">
    <source>
        <dbReference type="EMBL" id="AVP97548.1"/>
    </source>
</evidence>
<dbReference type="Proteomes" id="UP000241074">
    <property type="component" value="Chromosome"/>
</dbReference>
<name>A0A2P1PRT8_9GAMM</name>
<dbReference type="AlphaFoldDB" id="A0A2P1PRT8"/>
<evidence type="ECO:0000256" key="2">
    <source>
        <dbReference type="SAM" id="Phobius"/>
    </source>
</evidence>
<gene>
    <name evidence="3" type="ORF">C7S18_10225</name>
</gene>
<keyword evidence="2" id="KW-0812">Transmembrane</keyword>
<keyword evidence="4" id="KW-1185">Reference proteome</keyword>
<reference evidence="3 4" key="1">
    <citation type="submission" date="2018-03" db="EMBL/GenBank/DDBJ databases">
        <title>Ahniella affigens gen. nov., sp. nov., a gammaproteobacterium isolated from sandy soil near a stream.</title>
        <authorList>
            <person name="Ko Y."/>
            <person name="Kim J.-H."/>
        </authorList>
    </citation>
    <scope>NUCLEOTIDE SEQUENCE [LARGE SCALE GENOMIC DNA]</scope>
    <source>
        <strain evidence="3 4">D13</strain>
    </source>
</reference>
<organism evidence="3 4">
    <name type="scientific">Ahniella affigens</name>
    <dbReference type="NCBI Taxonomy" id="2021234"/>
    <lineage>
        <taxon>Bacteria</taxon>
        <taxon>Pseudomonadati</taxon>
        <taxon>Pseudomonadota</taxon>
        <taxon>Gammaproteobacteria</taxon>
        <taxon>Lysobacterales</taxon>
        <taxon>Rhodanobacteraceae</taxon>
        <taxon>Ahniella</taxon>
    </lineage>
</organism>
<sequence length="170" mass="18422">MSDDTRNEKCLYALARHREAIEVVLNARYVESYANDMRHRSETWTWHRYSSIAIFVLVFIVVVSGVVMAFMQVRQTGITAISLSDKITISTPVVGVAVLFLSIAFFYLYVTVVYPISVVGTIEKSDGGGQSQNVDLSAVDSQPSESVGSDDSLAPVGDHPNSSGAAAGQK</sequence>
<reference evidence="3 4" key="2">
    <citation type="submission" date="2018-03" db="EMBL/GenBank/DDBJ databases">
        <authorList>
            <person name="Keele B.F."/>
        </authorList>
    </citation>
    <scope>NUCLEOTIDE SEQUENCE [LARGE SCALE GENOMIC DNA]</scope>
    <source>
        <strain evidence="3 4">D13</strain>
    </source>
</reference>
<keyword evidence="2" id="KW-0472">Membrane</keyword>
<proteinExistence type="predicted"/>
<keyword evidence="2" id="KW-1133">Transmembrane helix</keyword>
<feature type="transmembrane region" description="Helical" evidence="2">
    <location>
        <begin position="92"/>
        <end position="116"/>
    </location>
</feature>
<evidence type="ECO:0000256" key="1">
    <source>
        <dbReference type="SAM" id="MobiDB-lite"/>
    </source>
</evidence>
<accession>A0A2P1PRT8</accession>
<feature type="region of interest" description="Disordered" evidence="1">
    <location>
        <begin position="126"/>
        <end position="170"/>
    </location>
</feature>